<name>A0ABR3LYL2_9TELE</name>
<organism evidence="3 4">
    <name type="scientific">Cirrhinus molitorella</name>
    <name type="common">mud carp</name>
    <dbReference type="NCBI Taxonomy" id="172907"/>
    <lineage>
        <taxon>Eukaryota</taxon>
        <taxon>Metazoa</taxon>
        <taxon>Chordata</taxon>
        <taxon>Craniata</taxon>
        <taxon>Vertebrata</taxon>
        <taxon>Euteleostomi</taxon>
        <taxon>Actinopterygii</taxon>
        <taxon>Neopterygii</taxon>
        <taxon>Teleostei</taxon>
        <taxon>Ostariophysi</taxon>
        <taxon>Cypriniformes</taxon>
        <taxon>Cyprinidae</taxon>
        <taxon>Labeoninae</taxon>
        <taxon>Labeonini</taxon>
        <taxon>Cirrhinus</taxon>
    </lineage>
</organism>
<dbReference type="InterPro" id="IPR050951">
    <property type="entry name" value="Retrovirus_Pol_polyprotein"/>
</dbReference>
<sequence>MSPGSTVIVEATSSRTMPWNIIVGRVVTPLWGDCWVPLKITNLSEKLVTLRRNRKLADVFPCLAVEDFELLQGFSHAQVPTSEKIGISDLKQRLKAVGLNDIDIDSCFASDTAKEKLVQLLENYNNVFSKHALDCGEVRDFVHHIHLTDECPFRLPYCRVPPAHYQKLLQALSEMEEQVSERVCFTVSFSMEERRQLKDLYGLQVEAIAKLSKADLMEEDGCTPSKKRTKVKTEAKAGTYRKLKPTDWTSKCDDALSKLKGSLLHSVVLAHPDCSLPLILSIDASLEGLSAVLSQIPAGEEKARPITFANKSLSNSQRRYPAHKLELLALKWSVCEKFSHWLKSHTFTVWTDNIYYIQYILTKAKLNACEQHWVSKLAAYTFDLKHIAGSKNIVAGALSRDPFTTTVSHRLITERYGSLLTEAESVDKDGVQGTFRLEANSLHVSSHSSLVSCDHTTVRTLLNLHNQWETVTELRAMQTVQSIQNVATRGADTLSAIPLEEIRQGQESDQAISKIIPYLGRKKRPSRREMAGMDAGALVLLKQWDRLKVQDGVVSCFQRSFKQTKEVPTCTSF</sequence>
<dbReference type="InterPro" id="IPR041577">
    <property type="entry name" value="RT_RNaseH_2"/>
</dbReference>
<evidence type="ECO:0000259" key="2">
    <source>
        <dbReference type="Pfam" id="PF17919"/>
    </source>
</evidence>
<dbReference type="EMBL" id="JAYMGO010000017">
    <property type="protein sequence ID" value="KAL1257977.1"/>
    <property type="molecule type" value="Genomic_DNA"/>
</dbReference>
<reference evidence="3 4" key="1">
    <citation type="submission" date="2023-09" db="EMBL/GenBank/DDBJ databases">
        <authorList>
            <person name="Wang M."/>
        </authorList>
    </citation>
    <scope>NUCLEOTIDE SEQUENCE [LARGE SCALE GENOMIC DNA]</scope>
    <source>
        <strain evidence="3">GT-2023</strain>
        <tissue evidence="3">Liver</tissue>
    </source>
</reference>
<proteinExistence type="predicted"/>
<evidence type="ECO:0000313" key="3">
    <source>
        <dbReference type="EMBL" id="KAL1257977.1"/>
    </source>
</evidence>
<protein>
    <recommendedName>
        <fullName evidence="2">Reverse transcriptase/retrotransposon-derived protein RNase H-like domain-containing protein</fullName>
    </recommendedName>
</protein>
<dbReference type="InterPro" id="IPR043502">
    <property type="entry name" value="DNA/RNA_pol_sf"/>
</dbReference>
<feature type="domain" description="Reverse transcriptase/retrotransposon-derived protein RNase H-like" evidence="2">
    <location>
        <begin position="248"/>
        <end position="349"/>
    </location>
</feature>
<dbReference type="CDD" id="cd09274">
    <property type="entry name" value="RNase_HI_RT_Ty3"/>
    <property type="match status" value="1"/>
</dbReference>
<keyword evidence="4" id="KW-1185">Reference proteome</keyword>
<dbReference type="Pfam" id="PF17919">
    <property type="entry name" value="RT_RNaseH_2"/>
    <property type="match status" value="1"/>
</dbReference>
<dbReference type="SUPFAM" id="SSF56672">
    <property type="entry name" value="DNA/RNA polymerases"/>
    <property type="match status" value="1"/>
</dbReference>
<dbReference type="PANTHER" id="PTHR37984:SF5">
    <property type="entry name" value="PROTEIN NYNRIN-LIKE"/>
    <property type="match status" value="1"/>
</dbReference>
<dbReference type="PANTHER" id="PTHR37984">
    <property type="entry name" value="PROTEIN CBG26694"/>
    <property type="match status" value="1"/>
</dbReference>
<gene>
    <name evidence="3" type="ORF">QQF64_011221</name>
</gene>
<evidence type="ECO:0000256" key="1">
    <source>
        <dbReference type="ARBA" id="ARBA00023268"/>
    </source>
</evidence>
<dbReference type="Proteomes" id="UP001558613">
    <property type="component" value="Unassembled WGS sequence"/>
</dbReference>
<accession>A0ABR3LYL2</accession>
<evidence type="ECO:0000313" key="4">
    <source>
        <dbReference type="Proteomes" id="UP001558613"/>
    </source>
</evidence>
<comment type="caution">
    <text evidence="3">The sequence shown here is derived from an EMBL/GenBank/DDBJ whole genome shotgun (WGS) entry which is preliminary data.</text>
</comment>
<dbReference type="Gene3D" id="3.10.20.370">
    <property type="match status" value="1"/>
</dbReference>
<keyword evidence="1" id="KW-0511">Multifunctional enzyme</keyword>